<proteinExistence type="predicted"/>
<evidence type="ECO:0000256" key="5">
    <source>
        <dbReference type="ARBA" id="ARBA00022833"/>
    </source>
</evidence>
<keyword evidence="3" id="KW-0677">Repeat</keyword>
<evidence type="ECO:0000259" key="10">
    <source>
        <dbReference type="PROSITE" id="PS50157"/>
    </source>
</evidence>
<feature type="domain" description="C2H2-type" evidence="10">
    <location>
        <begin position="1048"/>
        <end position="1071"/>
    </location>
</feature>
<comment type="subcellular location">
    <subcellularLocation>
        <location evidence="1">Nucleus</location>
    </subcellularLocation>
</comment>
<organism evidence="11 12">
    <name type="scientific">Rhynchophorus ferrugineus</name>
    <name type="common">Red palm weevil</name>
    <name type="synonym">Curculio ferrugineus</name>
    <dbReference type="NCBI Taxonomy" id="354439"/>
    <lineage>
        <taxon>Eukaryota</taxon>
        <taxon>Metazoa</taxon>
        <taxon>Ecdysozoa</taxon>
        <taxon>Arthropoda</taxon>
        <taxon>Hexapoda</taxon>
        <taxon>Insecta</taxon>
        <taxon>Pterygota</taxon>
        <taxon>Neoptera</taxon>
        <taxon>Endopterygota</taxon>
        <taxon>Coleoptera</taxon>
        <taxon>Polyphaga</taxon>
        <taxon>Cucujiformia</taxon>
        <taxon>Curculionidae</taxon>
        <taxon>Dryophthorinae</taxon>
        <taxon>Rhynchophorus</taxon>
    </lineage>
</organism>
<feature type="domain" description="C2H2-type" evidence="10">
    <location>
        <begin position="769"/>
        <end position="791"/>
    </location>
</feature>
<keyword evidence="12" id="KW-1185">Reference proteome</keyword>
<feature type="domain" description="C2H2-type" evidence="10">
    <location>
        <begin position="741"/>
        <end position="768"/>
    </location>
</feature>
<dbReference type="GO" id="GO:0008270">
    <property type="term" value="F:zinc ion binding"/>
    <property type="evidence" value="ECO:0007669"/>
    <property type="project" value="UniProtKB-KW"/>
</dbReference>
<keyword evidence="5" id="KW-0862">Zinc</keyword>
<name>A0A834MMK1_RHYFE</name>
<keyword evidence="2" id="KW-0479">Metal-binding</keyword>
<evidence type="ECO:0000256" key="9">
    <source>
        <dbReference type="SAM" id="Coils"/>
    </source>
</evidence>
<feature type="domain" description="C2H2-type" evidence="10">
    <location>
        <begin position="529"/>
        <end position="556"/>
    </location>
</feature>
<dbReference type="InterPro" id="IPR013087">
    <property type="entry name" value="Znf_C2H2_type"/>
</dbReference>
<gene>
    <name evidence="11" type="ORF">GWI33_008338</name>
</gene>
<dbReference type="PROSITE" id="PS00028">
    <property type="entry name" value="ZINC_FINGER_C2H2_1"/>
    <property type="match status" value="25"/>
</dbReference>
<dbReference type="PANTHER" id="PTHR24376:SF235">
    <property type="entry name" value="C2H2-TYPE DOMAIN-CONTAINING PROTEIN"/>
    <property type="match status" value="1"/>
</dbReference>
<feature type="domain" description="C2H2-type" evidence="10">
    <location>
        <begin position="1116"/>
        <end position="1143"/>
    </location>
</feature>
<feature type="domain" description="C2H2-type" evidence="10">
    <location>
        <begin position="713"/>
        <end position="740"/>
    </location>
</feature>
<dbReference type="AlphaFoldDB" id="A0A834MMK1"/>
<feature type="domain" description="C2H2-type" evidence="10">
    <location>
        <begin position="1200"/>
        <end position="1228"/>
    </location>
</feature>
<feature type="domain" description="C2H2-type" evidence="10">
    <location>
        <begin position="798"/>
        <end position="835"/>
    </location>
</feature>
<dbReference type="GO" id="GO:0001228">
    <property type="term" value="F:DNA-binding transcription activator activity, RNA polymerase II-specific"/>
    <property type="evidence" value="ECO:0007669"/>
    <property type="project" value="TreeGrafter"/>
</dbReference>
<keyword evidence="4 8" id="KW-0863">Zinc-finger</keyword>
<feature type="domain" description="C2H2-type" evidence="10">
    <location>
        <begin position="1144"/>
        <end position="1171"/>
    </location>
</feature>
<dbReference type="Pfam" id="PF13912">
    <property type="entry name" value="zf-C2H2_6"/>
    <property type="match status" value="3"/>
</dbReference>
<dbReference type="OrthoDB" id="6742559at2759"/>
<dbReference type="FunFam" id="3.30.160.60:FF:000038">
    <property type="entry name" value="Zinc finger protein 624"/>
    <property type="match status" value="1"/>
</dbReference>
<dbReference type="PANTHER" id="PTHR24376">
    <property type="entry name" value="ZINC FINGER PROTEIN"/>
    <property type="match status" value="1"/>
</dbReference>
<feature type="domain" description="C2H2-type" evidence="10">
    <location>
        <begin position="489"/>
        <end position="516"/>
    </location>
</feature>
<feature type="domain" description="C2H2-type" evidence="10">
    <location>
        <begin position="643"/>
        <end position="666"/>
    </location>
</feature>
<dbReference type="InterPro" id="IPR036236">
    <property type="entry name" value="Znf_C2H2_sf"/>
</dbReference>
<dbReference type="Gene3D" id="3.30.160.60">
    <property type="entry name" value="Classic Zinc Finger"/>
    <property type="match status" value="20"/>
</dbReference>
<protein>
    <recommendedName>
        <fullName evidence="10">C2H2-type domain-containing protein</fullName>
    </recommendedName>
</protein>
<dbReference type="SMART" id="SM00355">
    <property type="entry name" value="ZnF_C2H2"/>
    <property type="match status" value="34"/>
</dbReference>
<evidence type="ECO:0000256" key="4">
    <source>
        <dbReference type="ARBA" id="ARBA00022771"/>
    </source>
</evidence>
<evidence type="ECO:0000256" key="1">
    <source>
        <dbReference type="ARBA" id="ARBA00004123"/>
    </source>
</evidence>
<keyword evidence="9" id="KW-0175">Coiled coil</keyword>
<feature type="domain" description="C2H2-type" evidence="10">
    <location>
        <begin position="162"/>
        <end position="190"/>
    </location>
</feature>
<feature type="domain" description="C2H2-type" evidence="10">
    <location>
        <begin position="79"/>
        <end position="101"/>
    </location>
</feature>
<feature type="domain" description="C2H2-type" evidence="10">
    <location>
        <begin position="259"/>
        <end position="286"/>
    </location>
</feature>
<reference evidence="11" key="1">
    <citation type="submission" date="2020-08" db="EMBL/GenBank/DDBJ databases">
        <title>Genome sequencing and assembly of the red palm weevil Rhynchophorus ferrugineus.</title>
        <authorList>
            <person name="Dias G.B."/>
            <person name="Bergman C.M."/>
            <person name="Manee M."/>
        </authorList>
    </citation>
    <scope>NUCLEOTIDE SEQUENCE</scope>
    <source>
        <strain evidence="11">AA-2017</strain>
        <tissue evidence="11">Whole larva</tissue>
    </source>
</reference>
<feature type="domain" description="C2H2-type" evidence="10">
    <location>
        <begin position="1082"/>
        <end position="1110"/>
    </location>
</feature>
<evidence type="ECO:0000256" key="8">
    <source>
        <dbReference type="PROSITE-ProRule" id="PRU00042"/>
    </source>
</evidence>
<sequence>MLLSPYSVTFTKQLSPIDKDAISTKVVEEVKAISKKPYHKCQVCSRTYPTLRLLNFHRKIHKTDMQEPPYLFDTIKQMYRCSLCSVKFLNEPDALEHIKTHWYICPVCNEGFSRPILLGCHMAEHNQDGNVSCPLCDHKYKTPYGNTLQAHIRKTHQKLDTHYCQHCNSSYYKKNQLVEHINVVHLKQDPHKCIVCDKKFILSTSLYKHQVDKHKVYVDGDLPNNFCLICNTTFKKVATLERHLLERHQQPKIKKQETFLCDTCGKAFAYKQSLRSHQKGHEGIKPYKCSFCSKTFKLNSLRVKRRRRLSKPEKLVEYPCSNCPHISLTQRMANLHKHFHNEDSLFVFDKTKQIFSCIFCTVKCSSKKEIKEHCVVAHSIKCSECNENFRNPFFLGLHMARHDHAEHIFCPFCDYKGTFAVTLRKHITNTHFDIKSNEVNLDTVDVLSDEKEEVNGGTTKVENSKNNLEALRREQNALRKREQRQKTQLICKLCGKKYPTLKDLRNHRKVHKAERLESLYTFNSLRKLFSCDTCLQEFRDEDQIQKHVESHSYCCPTCSTQFKKALLLGLHMAEHNDKGEISCPLCNHDFKTLCKSRLLRHIKQKHQKERPKTSQCEYCGSSYLSKQMLEDHIKVVHLQKEPYRCIVCGNTFTLKSSMRIHQINKHRVVDESELSSNYCTLCKMSFKKPSSLAKHLEMKRCIPTPRVERQGHFVCDLCGKEFRFYKTFNLHQREHAGDKPYKCSYCPKAFVINSKRLAHEVSHTDTRPFSCETCGQSYKTWKHLRRHLVVHGSNVLTFRCHFCDKEFSTKDTLRAHVRTLCDRYKIRLVHFANAENGKVAVANANELQKNIDIIEKYRKEQTVLKKKRRRNDKRTTSNLLRKKRNGDDTRFIKKENGYVCSVCDKHLNSKRLMNLHKCVHKLLEKEAHYKKNMSRNSFVCNFCNTEYPSEDKIQNHIQQHEEVCRECQLSFPNAFVLGIHMAEHDDDEKLCCPFCHYKGDLYHYLKNHLFAIHFKTKIFRCDSCGVTYSAKTHLDEHIRFQHDNMDPYSCVVCNRKFIFKSSLRKHQINQHRPLIDGDVPSNYCILCKRVLHSVESLEKHIADIHTNVKPKNTERFVCDICGKDFSHRQSWLLHTKGHSGLKPYKCKLCPKSFKVRAFLTVHEKIHSDEKPFACENCGTCFKRKEGLRRHLQTHTDIKPFACTNCPKQFRRREHLRLHLKSCNKGIKMNLDL</sequence>
<feature type="domain" description="C2H2-type" evidence="10">
    <location>
        <begin position="191"/>
        <end position="214"/>
    </location>
</feature>
<evidence type="ECO:0000313" key="12">
    <source>
        <dbReference type="Proteomes" id="UP000625711"/>
    </source>
</evidence>
<feature type="domain" description="C2H2-type" evidence="10">
    <location>
        <begin position="39"/>
        <end position="66"/>
    </location>
</feature>
<dbReference type="GO" id="GO:0005634">
    <property type="term" value="C:nucleus"/>
    <property type="evidence" value="ECO:0007669"/>
    <property type="project" value="UniProtKB-SubCell"/>
</dbReference>
<dbReference type="EMBL" id="JAACXV010000039">
    <property type="protein sequence ID" value="KAF7286035.1"/>
    <property type="molecule type" value="Genomic_DNA"/>
</dbReference>
<accession>A0A834MMK1</accession>
<feature type="domain" description="C2H2-type" evidence="10">
    <location>
        <begin position="1019"/>
        <end position="1047"/>
    </location>
</feature>
<evidence type="ECO:0000256" key="2">
    <source>
        <dbReference type="ARBA" id="ARBA00022723"/>
    </source>
</evidence>
<dbReference type="FunFam" id="3.30.160.60:FF:001009">
    <property type="entry name" value="Zinc finger protein 26"/>
    <property type="match status" value="1"/>
</dbReference>
<keyword evidence="6" id="KW-0238">DNA-binding</keyword>
<dbReference type="Proteomes" id="UP000625711">
    <property type="component" value="Unassembled WGS sequence"/>
</dbReference>
<comment type="caution">
    <text evidence="11">The sequence shown here is derived from an EMBL/GenBank/DDBJ whole genome shotgun (WGS) entry which is preliminary data.</text>
</comment>
<dbReference type="Pfam" id="PF00096">
    <property type="entry name" value="zf-C2H2"/>
    <property type="match status" value="8"/>
</dbReference>
<dbReference type="GO" id="GO:0000978">
    <property type="term" value="F:RNA polymerase II cis-regulatory region sequence-specific DNA binding"/>
    <property type="evidence" value="ECO:0007669"/>
    <property type="project" value="TreeGrafter"/>
</dbReference>
<evidence type="ECO:0000256" key="3">
    <source>
        <dbReference type="ARBA" id="ARBA00022737"/>
    </source>
</evidence>
<evidence type="ECO:0000313" key="11">
    <source>
        <dbReference type="EMBL" id="KAF7286035.1"/>
    </source>
</evidence>
<feature type="domain" description="C2H2-type" evidence="10">
    <location>
        <begin position="614"/>
        <end position="642"/>
    </location>
</feature>
<evidence type="ECO:0000256" key="6">
    <source>
        <dbReference type="ARBA" id="ARBA00023125"/>
    </source>
</evidence>
<dbReference type="SUPFAM" id="SSF57667">
    <property type="entry name" value="beta-beta-alpha zinc fingers"/>
    <property type="match status" value="12"/>
</dbReference>
<feature type="domain" description="C2H2-type" evidence="10">
    <location>
        <begin position="103"/>
        <end position="130"/>
    </location>
</feature>
<feature type="coiled-coil region" evidence="9">
    <location>
        <begin position="454"/>
        <end position="488"/>
    </location>
</feature>
<evidence type="ECO:0000256" key="7">
    <source>
        <dbReference type="ARBA" id="ARBA00023242"/>
    </source>
</evidence>
<feature type="domain" description="C2H2-type" evidence="10">
    <location>
        <begin position="1172"/>
        <end position="1199"/>
    </location>
</feature>
<dbReference type="PROSITE" id="PS50157">
    <property type="entry name" value="ZINC_FINGER_C2H2_2"/>
    <property type="match status" value="21"/>
</dbReference>
<keyword evidence="7" id="KW-0539">Nucleus</keyword>